<reference evidence="7" key="1">
    <citation type="submission" date="2020-09" db="EMBL/GenBank/DDBJ databases">
        <title>Genome-Enabled Discovery of Anthraquinone Biosynthesis in Senna tora.</title>
        <authorList>
            <person name="Kang S.-H."/>
            <person name="Pandey R.P."/>
            <person name="Lee C.-M."/>
            <person name="Sim J.-S."/>
            <person name="Jeong J.-T."/>
            <person name="Choi B.-S."/>
            <person name="Jung M."/>
            <person name="Ginzburg D."/>
            <person name="Zhao K."/>
            <person name="Won S.Y."/>
            <person name="Oh T.-J."/>
            <person name="Yu Y."/>
            <person name="Kim N.-H."/>
            <person name="Lee O.R."/>
            <person name="Lee T.-H."/>
            <person name="Bashyal P."/>
            <person name="Kim T.-S."/>
            <person name="Lee W.-H."/>
            <person name="Kawkins C."/>
            <person name="Kim C.-K."/>
            <person name="Kim J.S."/>
            <person name="Ahn B.O."/>
            <person name="Rhee S.Y."/>
            <person name="Sohng J.K."/>
        </authorList>
    </citation>
    <scope>NUCLEOTIDE SEQUENCE</scope>
    <source>
        <tissue evidence="7">Leaf</tissue>
    </source>
</reference>
<gene>
    <name evidence="7" type="ORF">G2W53_011014</name>
</gene>
<dbReference type="InterPro" id="IPR001077">
    <property type="entry name" value="COMT_C"/>
</dbReference>
<protein>
    <submittedName>
        <fullName evidence="7">Isoliquiritigenin 2'-O-methyltransferase-like</fullName>
    </submittedName>
</protein>
<dbReference type="GO" id="GO:0008171">
    <property type="term" value="F:O-methyltransferase activity"/>
    <property type="evidence" value="ECO:0007669"/>
    <property type="project" value="InterPro"/>
</dbReference>
<dbReference type="SUPFAM" id="SSF46785">
    <property type="entry name" value="Winged helix' DNA-binding domain"/>
    <property type="match status" value="1"/>
</dbReference>
<dbReference type="Gene3D" id="3.40.50.150">
    <property type="entry name" value="Vaccinia Virus protein VP39"/>
    <property type="match status" value="1"/>
</dbReference>
<keyword evidence="1 7" id="KW-0489">Methyltransferase</keyword>
<dbReference type="GO" id="GO:0008757">
    <property type="term" value="F:S-adenosylmethionine-dependent methyltransferase activity"/>
    <property type="evidence" value="ECO:0007669"/>
    <property type="project" value="UniProtKB-ARBA"/>
</dbReference>
<dbReference type="PANTHER" id="PTHR11746">
    <property type="entry name" value="O-METHYLTRANSFERASE"/>
    <property type="match status" value="1"/>
</dbReference>
<feature type="domain" description="O-methyltransferase C-terminal" evidence="5">
    <location>
        <begin position="143"/>
        <end position="344"/>
    </location>
</feature>
<dbReference type="SUPFAM" id="SSF53335">
    <property type="entry name" value="S-adenosyl-L-methionine-dependent methyltransferases"/>
    <property type="match status" value="1"/>
</dbReference>
<dbReference type="Pfam" id="PF08100">
    <property type="entry name" value="Dimerisation"/>
    <property type="match status" value="1"/>
</dbReference>
<evidence type="ECO:0000313" key="7">
    <source>
        <dbReference type="EMBL" id="KAF7836155.1"/>
    </source>
</evidence>
<dbReference type="InterPro" id="IPR016461">
    <property type="entry name" value="COMT-like"/>
</dbReference>
<dbReference type="EMBL" id="JAAIUW010000004">
    <property type="protein sequence ID" value="KAF7836155.1"/>
    <property type="molecule type" value="Genomic_DNA"/>
</dbReference>
<organism evidence="7 8">
    <name type="scientific">Senna tora</name>
    <dbReference type="NCBI Taxonomy" id="362788"/>
    <lineage>
        <taxon>Eukaryota</taxon>
        <taxon>Viridiplantae</taxon>
        <taxon>Streptophyta</taxon>
        <taxon>Embryophyta</taxon>
        <taxon>Tracheophyta</taxon>
        <taxon>Spermatophyta</taxon>
        <taxon>Magnoliopsida</taxon>
        <taxon>eudicotyledons</taxon>
        <taxon>Gunneridae</taxon>
        <taxon>Pentapetalae</taxon>
        <taxon>rosids</taxon>
        <taxon>fabids</taxon>
        <taxon>Fabales</taxon>
        <taxon>Fabaceae</taxon>
        <taxon>Caesalpinioideae</taxon>
        <taxon>Cassia clade</taxon>
        <taxon>Senna</taxon>
    </lineage>
</organism>
<dbReference type="CDD" id="cd02440">
    <property type="entry name" value="AdoMet_MTases"/>
    <property type="match status" value="1"/>
</dbReference>
<feature type="domain" description="O-methyltransferase dimerisation" evidence="6">
    <location>
        <begin position="22"/>
        <end position="114"/>
    </location>
</feature>
<name>A0A834X1Y6_9FABA</name>
<evidence type="ECO:0000256" key="4">
    <source>
        <dbReference type="PIRSR" id="PIRSR005739-1"/>
    </source>
</evidence>
<dbReference type="InterPro" id="IPR012967">
    <property type="entry name" value="COMT_dimerisation"/>
</dbReference>
<evidence type="ECO:0000256" key="3">
    <source>
        <dbReference type="ARBA" id="ARBA00022691"/>
    </source>
</evidence>
<dbReference type="InterPro" id="IPR036388">
    <property type="entry name" value="WH-like_DNA-bd_sf"/>
</dbReference>
<accession>A0A834X1Y6</accession>
<keyword evidence="8" id="KW-1185">Reference proteome</keyword>
<dbReference type="FunFam" id="1.10.10.10:FF:000357">
    <property type="entry name" value="Caffeic acid 3-O-methyltransferase"/>
    <property type="match status" value="1"/>
</dbReference>
<dbReference type="OrthoDB" id="1606438at2759"/>
<dbReference type="GO" id="GO:0032259">
    <property type="term" value="P:methylation"/>
    <property type="evidence" value="ECO:0007669"/>
    <property type="project" value="UniProtKB-KW"/>
</dbReference>
<dbReference type="Proteomes" id="UP000634136">
    <property type="component" value="Unassembled WGS sequence"/>
</dbReference>
<evidence type="ECO:0000256" key="2">
    <source>
        <dbReference type="ARBA" id="ARBA00022679"/>
    </source>
</evidence>
<sequence>MGFDEEYDASFFSAMLGCFTQIHSAALNFAIEYKIFDIIAKEKYGGRHVSAIEVASQLPSSVQHSDLAFRLDRVLRLLATHSYLTCSYDANPGGDNHISGRLYGISPIGKFFVSANQNTSGYLALFTPFMNHPALVNTWLGFKNAIIDKETIDICKKVHGMPLYQMAEIDPTLNNLINKSLENLSFIVMRRILEIYKGFEGISTLVDVGGGTAQTLKMILSKYPSIKAINFDLPHVIQNAPPHPGIEHVEGDMFESVPKGDAIILMHICHNWSDENCIKILSECYKALPENGKVIVLETIMGDIVEQSEEAKLASSLDNTMFLQSGRERTEKEFEYLCKCSGFSGIKVACSAFYLRLLEFYK</sequence>
<proteinExistence type="predicted"/>
<dbReference type="AlphaFoldDB" id="A0A834X1Y6"/>
<dbReference type="InterPro" id="IPR036390">
    <property type="entry name" value="WH_DNA-bd_sf"/>
</dbReference>
<feature type="active site" description="Proton acceptor" evidence="4">
    <location>
        <position position="270"/>
    </location>
</feature>
<dbReference type="InterPro" id="IPR029063">
    <property type="entry name" value="SAM-dependent_MTases_sf"/>
</dbReference>
<dbReference type="Gene3D" id="1.10.10.10">
    <property type="entry name" value="Winged helix-like DNA-binding domain superfamily/Winged helix DNA-binding domain"/>
    <property type="match status" value="1"/>
</dbReference>
<evidence type="ECO:0000313" key="8">
    <source>
        <dbReference type="Proteomes" id="UP000634136"/>
    </source>
</evidence>
<evidence type="ECO:0000256" key="1">
    <source>
        <dbReference type="ARBA" id="ARBA00022603"/>
    </source>
</evidence>
<dbReference type="PIRSF" id="PIRSF005739">
    <property type="entry name" value="O-mtase"/>
    <property type="match status" value="1"/>
</dbReference>
<keyword evidence="2 7" id="KW-0808">Transferase</keyword>
<dbReference type="Pfam" id="PF00891">
    <property type="entry name" value="Methyltransf_2"/>
    <property type="match status" value="1"/>
</dbReference>
<evidence type="ECO:0000259" key="6">
    <source>
        <dbReference type="Pfam" id="PF08100"/>
    </source>
</evidence>
<evidence type="ECO:0000259" key="5">
    <source>
        <dbReference type="Pfam" id="PF00891"/>
    </source>
</evidence>
<comment type="caution">
    <text evidence="7">The sequence shown here is derived from an EMBL/GenBank/DDBJ whole genome shotgun (WGS) entry which is preliminary data.</text>
</comment>
<keyword evidence="3" id="KW-0949">S-adenosyl-L-methionine</keyword>
<dbReference type="GO" id="GO:0046983">
    <property type="term" value="F:protein dimerization activity"/>
    <property type="evidence" value="ECO:0007669"/>
    <property type="project" value="InterPro"/>
</dbReference>
<dbReference type="PROSITE" id="PS51683">
    <property type="entry name" value="SAM_OMT_II"/>
    <property type="match status" value="1"/>
</dbReference>